<evidence type="ECO:0000313" key="1">
    <source>
        <dbReference type="EMBL" id="KAJ8629036.1"/>
    </source>
</evidence>
<keyword evidence="2" id="KW-1185">Reference proteome</keyword>
<sequence>MQGYLHQIKVIADQLATCGAPVREDDLVLYTLSGLPLVYRPFQTAICTRSWHDPVSSEALYTFLVCEELSPADDITIEASTAFTASKSTPTSQGRAPASSSSYRHRTPNSASRSYRNSNNCQSCSSDTSGQRQPPKNTASNTSQPVQQHPPPNLPNLWESRASCH</sequence>
<gene>
    <name evidence="1" type="ORF">MRB53_022359</name>
</gene>
<reference evidence="1 2" key="1">
    <citation type="journal article" date="2022" name="Hortic Res">
        <title>A haplotype resolved chromosomal level avocado genome allows analysis of novel avocado genes.</title>
        <authorList>
            <person name="Nath O."/>
            <person name="Fletcher S.J."/>
            <person name="Hayward A."/>
            <person name="Shaw L.M."/>
            <person name="Masouleh A.K."/>
            <person name="Furtado A."/>
            <person name="Henry R.J."/>
            <person name="Mitter N."/>
        </authorList>
    </citation>
    <scope>NUCLEOTIDE SEQUENCE [LARGE SCALE GENOMIC DNA]</scope>
    <source>
        <strain evidence="2">cv. Hass</strain>
    </source>
</reference>
<organism evidence="1 2">
    <name type="scientific">Persea americana</name>
    <name type="common">Avocado</name>
    <dbReference type="NCBI Taxonomy" id="3435"/>
    <lineage>
        <taxon>Eukaryota</taxon>
        <taxon>Viridiplantae</taxon>
        <taxon>Streptophyta</taxon>
        <taxon>Embryophyta</taxon>
        <taxon>Tracheophyta</taxon>
        <taxon>Spermatophyta</taxon>
        <taxon>Magnoliopsida</taxon>
        <taxon>Magnoliidae</taxon>
        <taxon>Laurales</taxon>
        <taxon>Lauraceae</taxon>
        <taxon>Persea</taxon>
    </lineage>
</organism>
<proteinExistence type="predicted"/>
<name>A0ACC2L693_PERAE</name>
<protein>
    <submittedName>
        <fullName evidence="1">Uncharacterized protein</fullName>
    </submittedName>
</protein>
<comment type="caution">
    <text evidence="1">The sequence shown here is derived from an EMBL/GenBank/DDBJ whole genome shotgun (WGS) entry which is preliminary data.</text>
</comment>
<evidence type="ECO:0000313" key="2">
    <source>
        <dbReference type="Proteomes" id="UP001234297"/>
    </source>
</evidence>
<dbReference type="EMBL" id="CM056815">
    <property type="protein sequence ID" value="KAJ8629036.1"/>
    <property type="molecule type" value="Genomic_DNA"/>
</dbReference>
<dbReference type="Proteomes" id="UP001234297">
    <property type="component" value="Chromosome 7"/>
</dbReference>
<accession>A0ACC2L693</accession>